<organism evidence="1 2">
    <name type="scientific">Candidatus Adlerbacteria bacterium RIFCSPLOWO2_01_FULL_54_21b</name>
    <dbReference type="NCBI Taxonomy" id="1797245"/>
    <lineage>
        <taxon>Bacteria</taxon>
        <taxon>Candidatus Adleribacteriota</taxon>
    </lineage>
</organism>
<evidence type="ECO:0000313" key="2">
    <source>
        <dbReference type="Proteomes" id="UP000178585"/>
    </source>
</evidence>
<protein>
    <submittedName>
        <fullName evidence="1">Uncharacterized protein</fullName>
    </submittedName>
</protein>
<dbReference type="STRING" id="1797245.A2949_01680"/>
<gene>
    <name evidence="1" type="ORF">A2949_01680</name>
</gene>
<sequence>MALFFSVMLFISILGLSGLIVAKRWETVNGRAVLFGARPAVGRMLGTVLHIVEHRIPAFLRAGAVRLFMAARTGMHIGVAWTVFHAERLLERTLRALRHTTAARGEGEASAFLREVAEHKKSLLKSSDKKKNAIYEE</sequence>
<comment type="caution">
    <text evidence="1">The sequence shown here is derived from an EMBL/GenBank/DDBJ whole genome shotgun (WGS) entry which is preliminary data.</text>
</comment>
<dbReference type="AlphaFoldDB" id="A0A1F4Y0K1"/>
<reference evidence="1 2" key="1">
    <citation type="journal article" date="2016" name="Nat. Commun.">
        <title>Thousands of microbial genomes shed light on interconnected biogeochemical processes in an aquifer system.</title>
        <authorList>
            <person name="Anantharaman K."/>
            <person name="Brown C.T."/>
            <person name="Hug L.A."/>
            <person name="Sharon I."/>
            <person name="Castelle C.J."/>
            <person name="Probst A.J."/>
            <person name="Thomas B.C."/>
            <person name="Singh A."/>
            <person name="Wilkins M.J."/>
            <person name="Karaoz U."/>
            <person name="Brodie E.L."/>
            <person name="Williams K.H."/>
            <person name="Hubbard S.S."/>
            <person name="Banfield J.F."/>
        </authorList>
    </citation>
    <scope>NUCLEOTIDE SEQUENCE [LARGE SCALE GENOMIC DNA]</scope>
</reference>
<evidence type="ECO:0000313" key="1">
    <source>
        <dbReference type="EMBL" id="OGC87316.1"/>
    </source>
</evidence>
<proteinExistence type="predicted"/>
<accession>A0A1F4Y0K1</accession>
<name>A0A1F4Y0K1_9BACT</name>
<dbReference type="Proteomes" id="UP000178585">
    <property type="component" value="Unassembled WGS sequence"/>
</dbReference>
<dbReference type="EMBL" id="MEWZ01000005">
    <property type="protein sequence ID" value="OGC87316.1"/>
    <property type="molecule type" value="Genomic_DNA"/>
</dbReference>